<organism evidence="2 3">
    <name type="scientific">Tepidimicrobium xylanilyticum</name>
    <dbReference type="NCBI Taxonomy" id="1123352"/>
    <lineage>
        <taxon>Bacteria</taxon>
        <taxon>Bacillati</taxon>
        <taxon>Bacillota</taxon>
        <taxon>Tissierellia</taxon>
        <taxon>Tissierellales</taxon>
        <taxon>Tepidimicrobiaceae</taxon>
        <taxon>Tepidimicrobium</taxon>
    </lineage>
</organism>
<dbReference type="CDD" id="cd00118">
    <property type="entry name" value="LysM"/>
    <property type="match status" value="4"/>
</dbReference>
<sequence length="239" mass="25708">MENRYGAMQACPPGSFAYIIRPGDTLFQLANRFNTTVDAIMRINPGIDPNRLQIGQSICIPGATTPPPPGTCPNGFFHVIRAGDTYFRLSQQYGVSVDAIIRANPGVDPNRLQIGQRICIPGGTPPLPPCINGFYYTIRAGDTIFALSQRFNVSVEAIIGANPGINPNNLQIGQTICIPRAVTPGPPCPNGFLYSIRAGDTLFAIGQRFNVSVDAIIRANPGIDPNNLRIGQVICIPTF</sequence>
<name>A0A1H2X703_9FIRM</name>
<dbReference type="InterPro" id="IPR018392">
    <property type="entry name" value="LysM"/>
</dbReference>
<accession>A0A1H2X703</accession>
<dbReference type="PROSITE" id="PS51782">
    <property type="entry name" value="LYSM"/>
    <property type="match status" value="4"/>
</dbReference>
<feature type="domain" description="LysM" evidence="1">
    <location>
        <begin position="134"/>
        <end position="178"/>
    </location>
</feature>
<feature type="domain" description="LysM" evidence="1">
    <location>
        <begin position="76"/>
        <end position="120"/>
    </location>
</feature>
<keyword evidence="3" id="KW-1185">Reference proteome</keyword>
<evidence type="ECO:0000259" key="1">
    <source>
        <dbReference type="PROSITE" id="PS51782"/>
    </source>
</evidence>
<dbReference type="OrthoDB" id="9811296at2"/>
<evidence type="ECO:0000313" key="3">
    <source>
        <dbReference type="Proteomes" id="UP000198828"/>
    </source>
</evidence>
<feature type="domain" description="LysM" evidence="1">
    <location>
        <begin position="192"/>
        <end position="236"/>
    </location>
</feature>
<dbReference type="SUPFAM" id="SSF54106">
    <property type="entry name" value="LysM domain"/>
    <property type="match status" value="4"/>
</dbReference>
<feature type="domain" description="LysM" evidence="1">
    <location>
        <begin position="16"/>
        <end position="60"/>
    </location>
</feature>
<dbReference type="PANTHER" id="PTHR33734">
    <property type="entry name" value="LYSM DOMAIN-CONTAINING GPI-ANCHORED PROTEIN 2"/>
    <property type="match status" value="1"/>
</dbReference>
<dbReference type="Proteomes" id="UP000198828">
    <property type="component" value="Unassembled WGS sequence"/>
</dbReference>
<dbReference type="AlphaFoldDB" id="A0A1H2X703"/>
<dbReference type="Pfam" id="PF01476">
    <property type="entry name" value="LysM"/>
    <property type="match status" value="4"/>
</dbReference>
<dbReference type="RefSeq" id="WP_093752113.1">
    <property type="nucleotide sequence ID" value="NZ_FNNG01000005.1"/>
</dbReference>
<dbReference type="PANTHER" id="PTHR33734:SF22">
    <property type="entry name" value="MEMBRANE-BOUND LYTIC MUREIN TRANSGLYCOSYLASE D"/>
    <property type="match status" value="1"/>
</dbReference>
<protein>
    <submittedName>
        <fullName evidence="2">LysM domain-containing protein</fullName>
    </submittedName>
</protein>
<dbReference type="InterPro" id="IPR036779">
    <property type="entry name" value="LysM_dom_sf"/>
</dbReference>
<evidence type="ECO:0000313" key="2">
    <source>
        <dbReference type="EMBL" id="SDW88660.1"/>
    </source>
</evidence>
<dbReference type="Gene3D" id="3.10.350.10">
    <property type="entry name" value="LysM domain"/>
    <property type="match status" value="4"/>
</dbReference>
<proteinExistence type="predicted"/>
<dbReference type="GO" id="GO:0008932">
    <property type="term" value="F:lytic endotransglycosylase activity"/>
    <property type="evidence" value="ECO:0007669"/>
    <property type="project" value="TreeGrafter"/>
</dbReference>
<dbReference type="EMBL" id="FNNG01000005">
    <property type="protein sequence ID" value="SDW88660.1"/>
    <property type="molecule type" value="Genomic_DNA"/>
</dbReference>
<gene>
    <name evidence="2" type="ORF">SAMN05660923_01362</name>
</gene>
<dbReference type="SMART" id="SM00257">
    <property type="entry name" value="LysM"/>
    <property type="match status" value="4"/>
</dbReference>
<reference evidence="2 3" key="1">
    <citation type="submission" date="2016-10" db="EMBL/GenBank/DDBJ databases">
        <authorList>
            <person name="de Groot N.N."/>
        </authorList>
    </citation>
    <scope>NUCLEOTIDE SEQUENCE [LARGE SCALE GENOMIC DNA]</scope>
    <source>
        <strain evidence="2 3">DSM 23310</strain>
    </source>
</reference>